<gene>
    <name evidence="3" type="ORF">GALL_234160</name>
</gene>
<dbReference type="GO" id="GO:0003723">
    <property type="term" value="F:RNA binding"/>
    <property type="evidence" value="ECO:0007669"/>
    <property type="project" value="UniProtKB-KW"/>
</dbReference>
<dbReference type="EMBL" id="MLJW01000183">
    <property type="protein sequence ID" value="OIQ94562.1"/>
    <property type="molecule type" value="Genomic_DNA"/>
</dbReference>
<name>A0A1J5RGN1_9ZZZZ</name>
<dbReference type="SUPFAM" id="SSF48657">
    <property type="entry name" value="FinO-like"/>
    <property type="match status" value="1"/>
</dbReference>
<sequence length="188" mass="21361">MTRRTTKVYRALQALYPAALPPFPAPPDTVFRPLKINIHLDIHADPAALAVIEAFYGPLSSNDQLRMISRALCRLIHSKRYRECRRIGADRIDLQGNICGKVYFFGSGAKRQWHSALDCLRPRSQLKSMCQIDGSTPATVAPSGGVVWLLQAKAPTWLPATWVLFCAYWDKMGGYFLIFRYVTENRFR</sequence>
<feature type="domain" description="ProQ/FinO" evidence="2">
    <location>
        <begin position="8"/>
        <end position="102"/>
    </location>
</feature>
<organism evidence="3">
    <name type="scientific">mine drainage metagenome</name>
    <dbReference type="NCBI Taxonomy" id="410659"/>
    <lineage>
        <taxon>unclassified sequences</taxon>
        <taxon>metagenomes</taxon>
        <taxon>ecological metagenomes</taxon>
    </lineage>
</organism>
<dbReference type="Pfam" id="PF04352">
    <property type="entry name" value="ProQ"/>
    <property type="match status" value="1"/>
</dbReference>
<dbReference type="Gene3D" id="1.10.1710.10">
    <property type="entry name" value="ProQ/FinO domain"/>
    <property type="match status" value="1"/>
</dbReference>
<proteinExistence type="predicted"/>
<reference evidence="3" key="1">
    <citation type="submission" date="2016-10" db="EMBL/GenBank/DDBJ databases">
        <title>Sequence of Gallionella enrichment culture.</title>
        <authorList>
            <person name="Poehlein A."/>
            <person name="Muehling M."/>
            <person name="Daniel R."/>
        </authorList>
    </citation>
    <scope>NUCLEOTIDE SEQUENCE</scope>
</reference>
<evidence type="ECO:0000313" key="3">
    <source>
        <dbReference type="EMBL" id="OIQ94562.1"/>
    </source>
</evidence>
<dbReference type="AlphaFoldDB" id="A0A1J5RGN1"/>
<protein>
    <submittedName>
        <fullName evidence="3">ProQ/FINO family protein</fullName>
    </submittedName>
</protein>
<accession>A0A1J5RGN1</accession>
<evidence type="ECO:0000259" key="2">
    <source>
        <dbReference type="Pfam" id="PF04352"/>
    </source>
</evidence>
<keyword evidence="1" id="KW-0694">RNA-binding</keyword>
<dbReference type="InterPro" id="IPR036442">
    <property type="entry name" value="ProQ/FinO_sf"/>
</dbReference>
<evidence type="ECO:0000256" key="1">
    <source>
        <dbReference type="ARBA" id="ARBA00022884"/>
    </source>
</evidence>
<dbReference type="InterPro" id="IPR016103">
    <property type="entry name" value="ProQ/FinO"/>
</dbReference>
<comment type="caution">
    <text evidence="3">The sequence shown here is derived from an EMBL/GenBank/DDBJ whole genome shotgun (WGS) entry which is preliminary data.</text>
</comment>